<keyword evidence="2" id="KW-1185">Reference proteome</keyword>
<dbReference type="RefSeq" id="WP_165047867.1">
    <property type="nucleotide sequence ID" value="NZ_JAALFE010000004.1"/>
</dbReference>
<evidence type="ECO:0000313" key="2">
    <source>
        <dbReference type="Proteomes" id="UP000474758"/>
    </source>
</evidence>
<dbReference type="AlphaFoldDB" id="A0A6M1U8L5"/>
<sequence length="133" mass="14993">MLPPRFPITDAQIDTVIAEFYAVIRNHPGLGPVFARHVTDWPAHEARITRFWRNAILHEGGYSGNPMQVHRAAEDIREPMFDVWLGLFDSVLRRNLPPETAAQWSALAHRIGRALRIGTAEARACPGAPPRLR</sequence>
<protein>
    <submittedName>
        <fullName evidence="1">Group III truncated hemoglobin</fullName>
    </submittedName>
</protein>
<organism evidence="1 2">
    <name type="scientific">Paragemmobacter kunshanensis</name>
    <dbReference type="NCBI Taxonomy" id="2583234"/>
    <lineage>
        <taxon>Bacteria</taxon>
        <taxon>Pseudomonadati</taxon>
        <taxon>Pseudomonadota</taxon>
        <taxon>Alphaproteobacteria</taxon>
        <taxon>Rhodobacterales</taxon>
        <taxon>Paracoccaceae</taxon>
        <taxon>Paragemmobacter</taxon>
    </lineage>
</organism>
<proteinExistence type="predicted"/>
<reference evidence="1 2" key="1">
    <citation type="submission" date="2020-02" db="EMBL/GenBank/DDBJ databases">
        <title>Rhodobacter translucens sp. nov., a novel bacterium isolated from activated sludge.</title>
        <authorList>
            <person name="Liu J."/>
        </authorList>
    </citation>
    <scope>NUCLEOTIDE SEQUENCE [LARGE SCALE GENOMIC DNA]</scope>
    <source>
        <strain evidence="1 2">HX-7-19</strain>
    </source>
</reference>
<dbReference type="EMBL" id="JAALFE010000004">
    <property type="protein sequence ID" value="NGQ90431.1"/>
    <property type="molecule type" value="Genomic_DNA"/>
</dbReference>
<dbReference type="Gene3D" id="1.10.490.10">
    <property type="entry name" value="Globins"/>
    <property type="match status" value="1"/>
</dbReference>
<dbReference type="GO" id="GO:0019825">
    <property type="term" value="F:oxygen binding"/>
    <property type="evidence" value="ECO:0007669"/>
    <property type="project" value="InterPro"/>
</dbReference>
<gene>
    <name evidence="1" type="ORF">G5V65_05945</name>
</gene>
<dbReference type="SUPFAM" id="SSF46458">
    <property type="entry name" value="Globin-like"/>
    <property type="match status" value="1"/>
</dbReference>
<accession>A0A6M1U8L5</accession>
<dbReference type="GO" id="GO:0020037">
    <property type="term" value="F:heme binding"/>
    <property type="evidence" value="ECO:0007669"/>
    <property type="project" value="InterPro"/>
</dbReference>
<evidence type="ECO:0000313" key="1">
    <source>
        <dbReference type="EMBL" id="NGQ90431.1"/>
    </source>
</evidence>
<name>A0A6M1U8L5_9RHOB</name>
<dbReference type="CDD" id="cd08916">
    <property type="entry name" value="TrHb3_P"/>
    <property type="match status" value="1"/>
</dbReference>
<dbReference type="Proteomes" id="UP000474758">
    <property type="component" value="Unassembled WGS sequence"/>
</dbReference>
<dbReference type="InterPro" id="IPR012292">
    <property type="entry name" value="Globin/Proto"/>
</dbReference>
<comment type="caution">
    <text evidence="1">The sequence shown here is derived from an EMBL/GenBank/DDBJ whole genome shotgun (WGS) entry which is preliminary data.</text>
</comment>
<dbReference type="InterPro" id="IPR009050">
    <property type="entry name" value="Globin-like_sf"/>
</dbReference>